<feature type="domain" description="Cytidyltransferase-like" evidence="12">
    <location>
        <begin position="7"/>
        <end position="189"/>
    </location>
</feature>
<dbReference type="HOGENOM" id="CLU_069765_3_1_7"/>
<evidence type="ECO:0000256" key="2">
    <source>
        <dbReference type="ARBA" id="ARBA00005019"/>
    </source>
</evidence>
<dbReference type="EC" id="2.7.7.18" evidence="11"/>
<dbReference type="InterPro" id="IPR005248">
    <property type="entry name" value="NadD/NMNAT"/>
</dbReference>
<evidence type="ECO:0000256" key="11">
    <source>
        <dbReference type="HAMAP-Rule" id="MF_00244"/>
    </source>
</evidence>
<evidence type="ECO:0000256" key="6">
    <source>
        <dbReference type="ARBA" id="ARBA00022695"/>
    </source>
</evidence>
<accession>A0LPG3</accession>
<dbReference type="SUPFAM" id="SSF52374">
    <property type="entry name" value="Nucleotidylyl transferase"/>
    <property type="match status" value="1"/>
</dbReference>
<keyword evidence="9 11" id="KW-0520">NAD</keyword>
<protein>
    <recommendedName>
        <fullName evidence="11">Probable nicotinate-nucleotide adenylyltransferase</fullName>
        <ecNumber evidence="11">2.7.7.18</ecNumber>
    </recommendedName>
    <alternativeName>
        <fullName evidence="11">Deamido-NAD(+) diphosphorylase</fullName>
    </alternativeName>
    <alternativeName>
        <fullName evidence="11">Deamido-NAD(+) pyrophosphorylase</fullName>
    </alternativeName>
    <alternativeName>
        <fullName evidence="11">Nicotinate mononucleotide adenylyltransferase</fullName>
        <shortName evidence="11">NaMN adenylyltransferase</shortName>
    </alternativeName>
</protein>
<dbReference type="AlphaFoldDB" id="A0LPG3"/>
<dbReference type="STRING" id="335543.Sfum_3645"/>
<dbReference type="EMBL" id="CP000478">
    <property type="protein sequence ID" value="ABK19315.1"/>
    <property type="molecule type" value="Genomic_DNA"/>
</dbReference>
<dbReference type="UniPathway" id="UPA00253">
    <property type="reaction ID" value="UER00332"/>
</dbReference>
<dbReference type="NCBIfam" id="TIGR00125">
    <property type="entry name" value="cyt_tran_rel"/>
    <property type="match status" value="1"/>
</dbReference>
<evidence type="ECO:0000256" key="5">
    <source>
        <dbReference type="ARBA" id="ARBA00022679"/>
    </source>
</evidence>
<comment type="catalytic activity">
    <reaction evidence="10 11">
        <text>nicotinate beta-D-ribonucleotide + ATP + H(+) = deamido-NAD(+) + diphosphate</text>
        <dbReference type="Rhea" id="RHEA:22860"/>
        <dbReference type="ChEBI" id="CHEBI:15378"/>
        <dbReference type="ChEBI" id="CHEBI:30616"/>
        <dbReference type="ChEBI" id="CHEBI:33019"/>
        <dbReference type="ChEBI" id="CHEBI:57502"/>
        <dbReference type="ChEBI" id="CHEBI:58437"/>
        <dbReference type="EC" id="2.7.7.18"/>
    </reaction>
</comment>
<evidence type="ECO:0000256" key="7">
    <source>
        <dbReference type="ARBA" id="ARBA00022741"/>
    </source>
</evidence>
<dbReference type="HAMAP" id="MF_00244">
    <property type="entry name" value="NaMN_adenylyltr"/>
    <property type="match status" value="1"/>
</dbReference>
<evidence type="ECO:0000256" key="4">
    <source>
        <dbReference type="ARBA" id="ARBA00022642"/>
    </source>
</evidence>
<keyword evidence="7 11" id="KW-0547">Nucleotide-binding</keyword>
<organism evidence="13 14">
    <name type="scientific">Syntrophobacter fumaroxidans (strain DSM 10017 / MPOB)</name>
    <dbReference type="NCBI Taxonomy" id="335543"/>
    <lineage>
        <taxon>Bacteria</taxon>
        <taxon>Pseudomonadati</taxon>
        <taxon>Thermodesulfobacteriota</taxon>
        <taxon>Syntrophobacteria</taxon>
        <taxon>Syntrophobacterales</taxon>
        <taxon>Syntrophobacteraceae</taxon>
        <taxon>Syntrophobacter</taxon>
    </lineage>
</organism>
<dbReference type="GO" id="GO:0005524">
    <property type="term" value="F:ATP binding"/>
    <property type="evidence" value="ECO:0007669"/>
    <property type="project" value="UniProtKB-KW"/>
</dbReference>
<keyword evidence="4 11" id="KW-0662">Pyridine nucleotide biosynthesis</keyword>
<dbReference type="Pfam" id="PF01467">
    <property type="entry name" value="CTP_transf_like"/>
    <property type="match status" value="1"/>
</dbReference>
<dbReference type="PANTHER" id="PTHR39321:SF3">
    <property type="entry name" value="PHOSPHOPANTETHEINE ADENYLYLTRANSFERASE"/>
    <property type="match status" value="1"/>
</dbReference>
<dbReference type="InterPro" id="IPR004821">
    <property type="entry name" value="Cyt_trans-like"/>
</dbReference>
<dbReference type="NCBIfam" id="NF000840">
    <property type="entry name" value="PRK00071.1-3"/>
    <property type="match status" value="1"/>
</dbReference>
<dbReference type="eggNOG" id="COG1057">
    <property type="taxonomic scope" value="Bacteria"/>
</dbReference>
<dbReference type="FunCoup" id="A0LPG3">
    <property type="interactions" value="329"/>
</dbReference>
<dbReference type="NCBIfam" id="TIGR00482">
    <property type="entry name" value="nicotinate (nicotinamide) nucleotide adenylyltransferase"/>
    <property type="match status" value="1"/>
</dbReference>
<evidence type="ECO:0000313" key="14">
    <source>
        <dbReference type="Proteomes" id="UP000001784"/>
    </source>
</evidence>
<keyword evidence="14" id="KW-1185">Reference proteome</keyword>
<proteinExistence type="inferred from homology"/>
<keyword evidence="6 11" id="KW-0548">Nucleotidyltransferase</keyword>
<dbReference type="KEGG" id="sfu:Sfum_3645"/>
<evidence type="ECO:0000256" key="3">
    <source>
        <dbReference type="ARBA" id="ARBA00009014"/>
    </source>
</evidence>
<comment type="similarity">
    <text evidence="3 11">Belongs to the NadD family.</text>
</comment>
<dbReference type="Gene3D" id="3.40.50.620">
    <property type="entry name" value="HUPs"/>
    <property type="match status" value="1"/>
</dbReference>
<comment type="pathway">
    <text evidence="2 11">Cofactor biosynthesis; NAD(+) biosynthesis; deamido-NAD(+) from nicotinate D-ribonucleotide: step 1/1.</text>
</comment>
<evidence type="ECO:0000256" key="1">
    <source>
        <dbReference type="ARBA" id="ARBA00002324"/>
    </source>
</evidence>
<dbReference type="CDD" id="cd02165">
    <property type="entry name" value="NMNAT"/>
    <property type="match status" value="1"/>
</dbReference>
<dbReference type="Proteomes" id="UP000001784">
    <property type="component" value="Chromosome"/>
</dbReference>
<evidence type="ECO:0000256" key="10">
    <source>
        <dbReference type="ARBA" id="ARBA00048721"/>
    </source>
</evidence>
<evidence type="ECO:0000256" key="8">
    <source>
        <dbReference type="ARBA" id="ARBA00022840"/>
    </source>
</evidence>
<dbReference type="RefSeq" id="WP_011700440.1">
    <property type="nucleotide sequence ID" value="NC_008554.1"/>
</dbReference>
<dbReference type="InParanoid" id="A0LPG3"/>
<sequence length="234" mass="26877">MRQRIGIMGGTFDPVHFGHLRAAEETVEALELDALYFTPAATPPHKGGKAILDFDHRRRMLELAIQDHPKFALSDIERKLPGKSYTVVTLRRLLQDWANGVDLYFLVGLDAFLELNTWWHFQELFELARMCVLRRPPYDETAIEAFLRSKVSPDYAWEPGAQAFAHPGLLPVHYLCNTHLEISSTRIRELVARGRSIRYLVPPQVMRYIFQNKLYAGWNAGVETVGEMMQHDAT</sequence>
<dbReference type="GO" id="GO:0009435">
    <property type="term" value="P:NAD+ biosynthetic process"/>
    <property type="evidence" value="ECO:0007669"/>
    <property type="project" value="UniProtKB-UniRule"/>
</dbReference>
<dbReference type="PANTHER" id="PTHR39321">
    <property type="entry name" value="NICOTINATE-NUCLEOTIDE ADENYLYLTRANSFERASE-RELATED"/>
    <property type="match status" value="1"/>
</dbReference>
<dbReference type="InterPro" id="IPR014729">
    <property type="entry name" value="Rossmann-like_a/b/a_fold"/>
</dbReference>
<evidence type="ECO:0000259" key="12">
    <source>
        <dbReference type="Pfam" id="PF01467"/>
    </source>
</evidence>
<evidence type="ECO:0000256" key="9">
    <source>
        <dbReference type="ARBA" id="ARBA00023027"/>
    </source>
</evidence>
<evidence type="ECO:0000313" key="13">
    <source>
        <dbReference type="EMBL" id="ABK19315.1"/>
    </source>
</evidence>
<name>A0LPG3_SYNFM</name>
<dbReference type="GO" id="GO:0004515">
    <property type="term" value="F:nicotinate-nucleotide adenylyltransferase activity"/>
    <property type="evidence" value="ECO:0007669"/>
    <property type="project" value="UniProtKB-UniRule"/>
</dbReference>
<keyword evidence="5 11" id="KW-0808">Transferase</keyword>
<keyword evidence="8 11" id="KW-0067">ATP-binding</keyword>
<reference evidence="13 14" key="1">
    <citation type="submission" date="2006-10" db="EMBL/GenBank/DDBJ databases">
        <title>Complete sequence of Syntrophobacter fumaroxidans MPOB.</title>
        <authorList>
            <consortium name="US DOE Joint Genome Institute"/>
            <person name="Copeland A."/>
            <person name="Lucas S."/>
            <person name="Lapidus A."/>
            <person name="Barry K."/>
            <person name="Detter J.C."/>
            <person name="Glavina del Rio T."/>
            <person name="Hammon N."/>
            <person name="Israni S."/>
            <person name="Pitluck S."/>
            <person name="Goltsman E.G."/>
            <person name="Martinez M."/>
            <person name="Schmutz J."/>
            <person name="Larimer F."/>
            <person name="Land M."/>
            <person name="Hauser L."/>
            <person name="Kyrpides N."/>
            <person name="Kim E."/>
            <person name="Boone D.R."/>
            <person name="Brockman F."/>
            <person name="Culley D."/>
            <person name="Ferry J."/>
            <person name="Gunsalus R."/>
            <person name="McInerney M.J."/>
            <person name="Morrison M."/>
            <person name="Plugge C."/>
            <person name="Rohlin L."/>
            <person name="Scholten J."/>
            <person name="Sieber J."/>
            <person name="Stams A.J.M."/>
            <person name="Worm P."/>
            <person name="Henstra A.M."/>
            <person name="Richardson P."/>
        </authorList>
    </citation>
    <scope>NUCLEOTIDE SEQUENCE [LARGE SCALE GENOMIC DNA]</scope>
    <source>
        <strain evidence="14">DSM 10017 / MPOB</strain>
    </source>
</reference>
<comment type="function">
    <text evidence="1 11">Catalyzes the reversible adenylation of nicotinate mononucleotide (NaMN) to nicotinic acid adenine dinucleotide (NaAD).</text>
</comment>
<gene>
    <name evidence="11" type="primary">nadD</name>
    <name evidence="13" type="ordered locus">Sfum_3645</name>
</gene>
<dbReference type="OrthoDB" id="5295945at2"/>